<gene>
    <name evidence="2" type="ORF">EI684_17110</name>
</gene>
<dbReference type="Pfam" id="PF06013">
    <property type="entry name" value="WXG100"/>
    <property type="match status" value="1"/>
</dbReference>
<sequence>MDEVKVEYDELDQIANRFLQQSEAVASMIQQITGRMDPLLQDGWKGLGAQAFFDEMQSEILPACNRLTEVLNVASQTTKSIIQTFQQAEEEASAPFQVRS</sequence>
<proteinExistence type="inferred from homology"/>
<evidence type="ECO:0000256" key="1">
    <source>
        <dbReference type="RuleBase" id="RU362001"/>
    </source>
</evidence>
<reference evidence="2 3" key="1">
    <citation type="submission" date="2018-12" db="EMBL/GenBank/DDBJ databases">
        <title>Genome Sequence of Candidatus Viridilinea halotolerans isolated from saline sulfide-rich spring.</title>
        <authorList>
            <person name="Grouzdev D.S."/>
            <person name="Burganskaya E.I."/>
            <person name="Krutkina M.S."/>
            <person name="Sukhacheva M.V."/>
            <person name="Gorlenko V.M."/>
        </authorList>
    </citation>
    <scope>NUCLEOTIDE SEQUENCE [LARGE SCALE GENOMIC DNA]</scope>
    <source>
        <strain evidence="2">Chok-6</strain>
    </source>
</reference>
<name>A0A426TUE2_9CHLR</name>
<evidence type="ECO:0000313" key="3">
    <source>
        <dbReference type="Proteomes" id="UP000280307"/>
    </source>
</evidence>
<dbReference type="AlphaFoldDB" id="A0A426TUE2"/>
<accession>A0A426TUE2</accession>
<comment type="caution">
    <text evidence="2">The sequence shown here is derived from an EMBL/GenBank/DDBJ whole genome shotgun (WGS) entry which is preliminary data.</text>
</comment>
<dbReference type="Gene3D" id="1.10.287.1060">
    <property type="entry name" value="ESAT-6-like"/>
    <property type="match status" value="1"/>
</dbReference>
<protein>
    <recommendedName>
        <fullName evidence="1">ESAT-6-like protein</fullName>
    </recommendedName>
</protein>
<dbReference type="SUPFAM" id="SSF140453">
    <property type="entry name" value="EsxAB dimer-like"/>
    <property type="match status" value="1"/>
</dbReference>
<dbReference type="EMBL" id="RSAS01000695">
    <property type="protein sequence ID" value="RRR68750.1"/>
    <property type="molecule type" value="Genomic_DNA"/>
</dbReference>
<organism evidence="2 3">
    <name type="scientific">Candidatus Viridilinea halotolerans</name>
    <dbReference type="NCBI Taxonomy" id="2491704"/>
    <lineage>
        <taxon>Bacteria</taxon>
        <taxon>Bacillati</taxon>
        <taxon>Chloroflexota</taxon>
        <taxon>Chloroflexia</taxon>
        <taxon>Chloroflexales</taxon>
        <taxon>Chloroflexineae</taxon>
        <taxon>Oscillochloridaceae</taxon>
        <taxon>Candidatus Viridilinea</taxon>
    </lineage>
</organism>
<dbReference type="InterPro" id="IPR036689">
    <property type="entry name" value="ESAT-6-like_sf"/>
</dbReference>
<dbReference type="NCBIfam" id="TIGR03930">
    <property type="entry name" value="WXG100_ESAT6"/>
    <property type="match status" value="1"/>
</dbReference>
<evidence type="ECO:0000313" key="2">
    <source>
        <dbReference type="EMBL" id="RRR68750.1"/>
    </source>
</evidence>
<dbReference type="InterPro" id="IPR010310">
    <property type="entry name" value="T7SS_ESAT-6-like"/>
</dbReference>
<dbReference type="Proteomes" id="UP000280307">
    <property type="component" value="Unassembled WGS sequence"/>
</dbReference>
<comment type="similarity">
    <text evidence="1">Belongs to the WXG100 family.</text>
</comment>